<accession>A0A1F6F177</accession>
<gene>
    <name evidence="1" type="ORF">A3A39_02245</name>
</gene>
<dbReference type="EMBL" id="MFLZ01000022">
    <property type="protein sequence ID" value="OGG79624.1"/>
    <property type="molecule type" value="Genomic_DNA"/>
</dbReference>
<comment type="caution">
    <text evidence="1">The sequence shown here is derived from an EMBL/GenBank/DDBJ whole genome shotgun (WGS) entry which is preliminary data.</text>
</comment>
<protein>
    <recommendedName>
        <fullName evidence="3">AMP-dependent synthetase/ligase domain-containing protein</fullName>
    </recommendedName>
</protein>
<proteinExistence type="predicted"/>
<organism evidence="1 2">
    <name type="scientific">Candidatus Kaiserbacteria bacterium RIFCSPLOWO2_01_FULL_54_13</name>
    <dbReference type="NCBI Taxonomy" id="1798512"/>
    <lineage>
        <taxon>Bacteria</taxon>
        <taxon>Candidatus Kaiseribacteriota</taxon>
    </lineage>
</organism>
<evidence type="ECO:0000313" key="1">
    <source>
        <dbReference type="EMBL" id="OGG79624.1"/>
    </source>
</evidence>
<sequence>MSQSLEAYIERIRTSPVSDFYSSRWKSITDPTLLPTISRRDLIETPLSLRRYERRSGIVKVVWDASIPFLSEWSFTSIAEEELGLRAARPLIFLSDPHEAIEKAMWCYQHDMVPLVEERSSEVTLYAARKFRCDALITDPSSLPRVLPYLKGKSDPLSSMTIISDSFEPEVLLPYAHYARKIDLVFSFPETGALARAVLSEDPLFTVLPNCIVEYLDDYLVVTKNAPLTTPVIRYRTNIPAHCLKFSEGEGVIRDSSNRV</sequence>
<reference evidence="1 2" key="1">
    <citation type="journal article" date="2016" name="Nat. Commun.">
        <title>Thousands of microbial genomes shed light on interconnected biogeochemical processes in an aquifer system.</title>
        <authorList>
            <person name="Anantharaman K."/>
            <person name="Brown C.T."/>
            <person name="Hug L.A."/>
            <person name="Sharon I."/>
            <person name="Castelle C.J."/>
            <person name="Probst A.J."/>
            <person name="Thomas B.C."/>
            <person name="Singh A."/>
            <person name="Wilkins M.J."/>
            <person name="Karaoz U."/>
            <person name="Brodie E.L."/>
            <person name="Williams K.H."/>
            <person name="Hubbard S.S."/>
            <person name="Banfield J.F."/>
        </authorList>
    </citation>
    <scope>NUCLEOTIDE SEQUENCE [LARGE SCALE GENOMIC DNA]</scope>
</reference>
<evidence type="ECO:0008006" key="3">
    <source>
        <dbReference type="Google" id="ProtNLM"/>
    </source>
</evidence>
<dbReference type="STRING" id="1798512.A3A39_02245"/>
<evidence type="ECO:0000313" key="2">
    <source>
        <dbReference type="Proteomes" id="UP000177372"/>
    </source>
</evidence>
<dbReference type="Proteomes" id="UP000177372">
    <property type="component" value="Unassembled WGS sequence"/>
</dbReference>
<dbReference type="AlphaFoldDB" id="A0A1F6F177"/>
<name>A0A1F6F177_9BACT</name>